<comment type="caution">
    <text evidence="1">The sequence shown here is derived from an EMBL/GenBank/DDBJ whole genome shotgun (WGS) entry which is preliminary data.</text>
</comment>
<dbReference type="Proteomes" id="UP001515480">
    <property type="component" value="Unassembled WGS sequence"/>
</dbReference>
<protein>
    <submittedName>
        <fullName evidence="1">Uncharacterized protein</fullName>
    </submittedName>
</protein>
<proteinExistence type="predicted"/>
<sequence>MMLLRRAYRAPQRAAVLRHAADALVCHHLHLSRAAPLCSAATPSSRMPRFSEVKRAASLAQIYKENTTLISSEEASSFWSALGRLSARDPSQQRWIRHHHDVFDEVREHTRTLMPQMSPTELTRSLYGAFLAGMDVRPTWSAWWADAGRYIISGLKDLNIKQMSVLLQSFHRLKPPPEQLFEAVVREIETRDLSELTALDMCSLSLRIGNLDNPSKPLMSKLATAAAPWLHSLEPKLLVMLCSSVSKVGPDAPLFYSGLTEQLPLRLPNMEPRPAAIILQACMYMDWMPMPAKIKLLDTFVEDAGGRLELFDANALSCMLQGVSRAPFDVPHNPETLALISRLIDVCTYRIEDFKPTELVNIARATATIKEKHKIRSPADFYRALSLQAAKHLHALSSFEITGLIWAYAKAGVWSYSLFGPLMKHITPKLHLFNKLSLLTLSWACLRLQINSPEFTNAIFEAIQRRGNEFTPAELQRAEENLKLPTTPGLPRAASQDEELY</sequence>
<name>A0AB34IUG3_PRYPA</name>
<gene>
    <name evidence="1" type="ORF">AB1Y20_007314</name>
</gene>
<evidence type="ECO:0000313" key="1">
    <source>
        <dbReference type="EMBL" id="KAL1507701.1"/>
    </source>
</evidence>
<accession>A0AB34IUG3</accession>
<dbReference type="AlphaFoldDB" id="A0AB34IUG3"/>
<dbReference type="EMBL" id="JBGBPQ010000017">
    <property type="protein sequence ID" value="KAL1507701.1"/>
    <property type="molecule type" value="Genomic_DNA"/>
</dbReference>
<keyword evidence="2" id="KW-1185">Reference proteome</keyword>
<reference evidence="1 2" key="1">
    <citation type="journal article" date="2024" name="Science">
        <title>Giant polyketide synthase enzymes in the biosynthesis of giant marine polyether toxins.</title>
        <authorList>
            <person name="Fallon T.R."/>
            <person name="Shende V.V."/>
            <person name="Wierzbicki I.H."/>
            <person name="Pendleton A.L."/>
            <person name="Watervoot N.F."/>
            <person name="Auber R.P."/>
            <person name="Gonzalez D.J."/>
            <person name="Wisecaver J.H."/>
            <person name="Moore B.S."/>
        </authorList>
    </citation>
    <scope>NUCLEOTIDE SEQUENCE [LARGE SCALE GENOMIC DNA]</scope>
    <source>
        <strain evidence="1 2">12B1</strain>
    </source>
</reference>
<organism evidence="1 2">
    <name type="scientific">Prymnesium parvum</name>
    <name type="common">Toxic golden alga</name>
    <dbReference type="NCBI Taxonomy" id="97485"/>
    <lineage>
        <taxon>Eukaryota</taxon>
        <taxon>Haptista</taxon>
        <taxon>Haptophyta</taxon>
        <taxon>Prymnesiophyceae</taxon>
        <taxon>Prymnesiales</taxon>
        <taxon>Prymnesiaceae</taxon>
        <taxon>Prymnesium</taxon>
    </lineage>
</organism>
<evidence type="ECO:0000313" key="2">
    <source>
        <dbReference type="Proteomes" id="UP001515480"/>
    </source>
</evidence>